<dbReference type="Proteomes" id="UP000235731">
    <property type="component" value="Unassembled WGS sequence"/>
</dbReference>
<dbReference type="InterPro" id="IPR003481">
    <property type="entry name" value="FliD_N"/>
</dbReference>
<organism evidence="8 9">
    <name type="scientific">Caldimicrobium thiodismutans</name>
    <dbReference type="NCBI Taxonomy" id="1653476"/>
    <lineage>
        <taxon>Bacteria</taxon>
        <taxon>Pseudomonadati</taxon>
        <taxon>Thermodesulfobacteriota</taxon>
        <taxon>Thermodesulfobacteria</taxon>
        <taxon>Thermodesulfobacteriales</taxon>
        <taxon>Thermodesulfobacteriaceae</taxon>
        <taxon>Caldimicrobium</taxon>
    </lineage>
</organism>
<feature type="domain" description="Flagellar hook-associated protein 2 N-terminal" evidence="6">
    <location>
        <begin position="13"/>
        <end position="106"/>
    </location>
</feature>
<accession>A0A2N7PKM3</accession>
<dbReference type="AlphaFoldDB" id="A0A2N7PKM3"/>
<dbReference type="Pfam" id="PF07195">
    <property type="entry name" value="FliD_C"/>
    <property type="match status" value="1"/>
</dbReference>
<evidence type="ECO:0000259" key="7">
    <source>
        <dbReference type="Pfam" id="PF07195"/>
    </source>
</evidence>
<sequence>MADFYLNNVTGLLDIDAFVKSLTLYKQKELNKIAQDKALLQAKASSLSNLLSSIKDLQNFNDTIKVDDLFKGKKVSLSDSSSLSATVSDTAPNVTIKVKVTALAQGEIRASTGGVLSLSQNLSPSSFTLRYYTSDTTFQETSINFSGGTLQDLVKLINSSQDKVDASVYFDGSNYKLMLAEKDVGASKKETVTGPVIEISSEISSGGLPSELGTLSTLQEAKNARLKIASDTGPEITSPTNTFENIITGLTLTAKNLTSDFVTISISDSYDKVSKTLSDLLGKINDTLSLVNELTGKGALFQGNSTLTQLKTTLFNLTRPLQNLGLINISEEGKYIFNSEAFNNLVARGKIANIKEALSKTKESLSSYLEGLVKTFQVYQNTQDKAIEALNKKSEELQLALAEEEEKLRLTFSKIETLMYQNEKLKTRLENFVNSLSEANKK</sequence>
<feature type="domain" description="Flagellar hook-associated protein 2 C-terminal" evidence="7">
    <location>
        <begin position="221"/>
        <end position="422"/>
    </location>
</feature>
<dbReference type="GO" id="GO:0009424">
    <property type="term" value="C:bacterial-type flagellum hook"/>
    <property type="evidence" value="ECO:0007669"/>
    <property type="project" value="UniProtKB-UniRule"/>
</dbReference>
<reference evidence="8 9" key="1">
    <citation type="submission" date="2018-01" db="EMBL/GenBank/DDBJ databases">
        <title>Metagenomic assembled genomes from two thermal pools in the Uzon Caldera, Kamchatka, Russia.</title>
        <authorList>
            <person name="Wilkins L."/>
            <person name="Ettinger C."/>
        </authorList>
    </citation>
    <scope>NUCLEOTIDE SEQUENCE [LARGE SCALE GENOMIC DNA]</scope>
    <source>
        <strain evidence="8">ZAV-15</strain>
    </source>
</reference>
<evidence type="ECO:0000256" key="5">
    <source>
        <dbReference type="RuleBase" id="RU362066"/>
    </source>
</evidence>
<evidence type="ECO:0000313" key="8">
    <source>
        <dbReference type="EMBL" id="PMP63905.1"/>
    </source>
</evidence>
<evidence type="ECO:0000256" key="4">
    <source>
        <dbReference type="ARBA" id="ARBA00023143"/>
    </source>
</evidence>
<keyword evidence="3 5" id="KW-0175">Coiled coil</keyword>
<dbReference type="InterPro" id="IPR010809">
    <property type="entry name" value="FliD_C"/>
</dbReference>
<protein>
    <recommendedName>
        <fullName evidence="5">Flagellar hook-associated protein 2</fullName>
        <shortName evidence="5">HAP2</shortName>
    </recommendedName>
    <alternativeName>
        <fullName evidence="5">Flagellar cap protein</fullName>
    </alternativeName>
</protein>
<dbReference type="GO" id="GO:0007155">
    <property type="term" value="P:cell adhesion"/>
    <property type="evidence" value="ECO:0007669"/>
    <property type="project" value="InterPro"/>
</dbReference>
<dbReference type="PANTHER" id="PTHR30288:SF0">
    <property type="entry name" value="FLAGELLAR HOOK-ASSOCIATED PROTEIN 2"/>
    <property type="match status" value="1"/>
</dbReference>
<comment type="similarity">
    <text evidence="1 5">Belongs to the FliD family.</text>
</comment>
<comment type="function">
    <text evidence="5">Required for morphogenesis and for the elongation of the flagellar filament by facilitating polymerization of the flagellin monomers at the tip of growing filament. Forms a capping structure, which prevents flagellin subunits (transported through the central channel of the flagellum) from leaking out without polymerization at the distal end.</text>
</comment>
<comment type="caution">
    <text evidence="8">The sequence shown here is derived from an EMBL/GenBank/DDBJ whole genome shotgun (WGS) entry which is preliminary data.</text>
</comment>
<evidence type="ECO:0000256" key="1">
    <source>
        <dbReference type="ARBA" id="ARBA00009764"/>
    </source>
</evidence>
<name>A0A2N7PKM3_9BACT</name>
<proteinExistence type="inferred from homology"/>
<dbReference type="GO" id="GO:0005576">
    <property type="term" value="C:extracellular region"/>
    <property type="evidence" value="ECO:0007669"/>
    <property type="project" value="UniProtKB-SubCell"/>
</dbReference>
<dbReference type="InterPro" id="IPR040026">
    <property type="entry name" value="FliD"/>
</dbReference>
<dbReference type="EMBL" id="PNIE01000025">
    <property type="protein sequence ID" value="PMP63905.1"/>
    <property type="molecule type" value="Genomic_DNA"/>
</dbReference>
<feature type="coiled-coil region" evidence="5">
    <location>
        <begin position="387"/>
        <end position="442"/>
    </location>
</feature>
<evidence type="ECO:0000256" key="3">
    <source>
        <dbReference type="ARBA" id="ARBA00023054"/>
    </source>
</evidence>
<dbReference type="Pfam" id="PF02465">
    <property type="entry name" value="FliD_N"/>
    <property type="match status" value="1"/>
</dbReference>
<evidence type="ECO:0000256" key="2">
    <source>
        <dbReference type="ARBA" id="ARBA00011255"/>
    </source>
</evidence>
<comment type="subunit">
    <text evidence="2 5">Homopentamer.</text>
</comment>
<dbReference type="PANTHER" id="PTHR30288">
    <property type="entry name" value="FLAGELLAR CAP/ASSEMBLY PROTEIN FLID"/>
    <property type="match status" value="1"/>
</dbReference>
<comment type="subcellular location">
    <subcellularLocation>
        <location evidence="5">Secreted</location>
    </subcellularLocation>
    <subcellularLocation>
        <location evidence="5">Bacterial flagellum</location>
    </subcellularLocation>
</comment>
<dbReference type="GO" id="GO:0009421">
    <property type="term" value="C:bacterial-type flagellum filament cap"/>
    <property type="evidence" value="ECO:0007669"/>
    <property type="project" value="InterPro"/>
</dbReference>
<keyword evidence="4 5" id="KW-0975">Bacterial flagellum</keyword>
<gene>
    <name evidence="8" type="ORF">C0197_01695</name>
</gene>
<keyword evidence="5" id="KW-0964">Secreted</keyword>
<evidence type="ECO:0000259" key="6">
    <source>
        <dbReference type="Pfam" id="PF02465"/>
    </source>
</evidence>
<evidence type="ECO:0000313" key="9">
    <source>
        <dbReference type="Proteomes" id="UP000235731"/>
    </source>
</evidence>
<dbReference type="GO" id="GO:0071973">
    <property type="term" value="P:bacterial-type flagellum-dependent cell motility"/>
    <property type="evidence" value="ECO:0007669"/>
    <property type="project" value="TreeGrafter"/>
</dbReference>